<proteinExistence type="predicted"/>
<dbReference type="SUPFAM" id="SSF143724">
    <property type="entry name" value="PHP14-like"/>
    <property type="match status" value="1"/>
</dbReference>
<dbReference type="Proteomes" id="UP000017081">
    <property type="component" value="Unassembled WGS sequence"/>
</dbReference>
<sequence>KEQLTIIKKEVTKVIEKQYKLYTTIMDKIKVEGKISIKTYEELQGKELRFIENYYNETLFPILTPMAIDTFRPFPHL</sequence>
<dbReference type="eggNOG" id="COG0855">
    <property type="taxonomic scope" value="Bacteria"/>
</dbReference>
<dbReference type="GO" id="GO:0008976">
    <property type="term" value="F:polyphosphate kinase activity"/>
    <property type="evidence" value="ECO:0007669"/>
    <property type="project" value="InterPro"/>
</dbReference>
<dbReference type="PANTHER" id="PTHR30218">
    <property type="entry name" value="POLYPHOSPHATE KINASE"/>
    <property type="match status" value="1"/>
</dbReference>
<dbReference type="InterPro" id="IPR036830">
    <property type="entry name" value="PP_kinase_middle_dom_sf"/>
</dbReference>
<dbReference type="GO" id="GO:0009358">
    <property type="term" value="C:polyphosphate kinase complex"/>
    <property type="evidence" value="ECO:0007669"/>
    <property type="project" value="InterPro"/>
</dbReference>
<evidence type="ECO:0000313" key="1">
    <source>
        <dbReference type="EMBL" id="ERT69871.1"/>
    </source>
</evidence>
<dbReference type="GO" id="GO:0006799">
    <property type="term" value="P:polyphosphate biosynthetic process"/>
    <property type="evidence" value="ECO:0007669"/>
    <property type="project" value="InterPro"/>
</dbReference>
<dbReference type="STRING" id="1319815.HMPREF0202_00216"/>
<feature type="non-terminal residue" evidence="1">
    <location>
        <position position="77"/>
    </location>
</feature>
<organism evidence="1 2">
    <name type="scientific">Cetobacterium somerae ATCC BAA-474</name>
    <dbReference type="NCBI Taxonomy" id="1319815"/>
    <lineage>
        <taxon>Bacteria</taxon>
        <taxon>Fusobacteriati</taxon>
        <taxon>Fusobacteriota</taxon>
        <taxon>Fusobacteriia</taxon>
        <taxon>Fusobacteriales</taxon>
        <taxon>Fusobacteriaceae</taxon>
        <taxon>Cetobacterium</taxon>
    </lineage>
</organism>
<keyword evidence="2" id="KW-1185">Reference proteome</keyword>
<protein>
    <submittedName>
        <fullName evidence="1">Uncharacterized protein</fullName>
    </submittedName>
</protein>
<reference evidence="1 2" key="1">
    <citation type="submission" date="2013-08" db="EMBL/GenBank/DDBJ databases">
        <authorList>
            <person name="Weinstock G."/>
            <person name="Sodergren E."/>
            <person name="Wylie T."/>
            <person name="Fulton L."/>
            <person name="Fulton R."/>
            <person name="Fronick C."/>
            <person name="O'Laughlin M."/>
            <person name="Godfrey J."/>
            <person name="Miner T."/>
            <person name="Herter B."/>
            <person name="Appelbaum E."/>
            <person name="Cordes M."/>
            <person name="Lek S."/>
            <person name="Wollam A."/>
            <person name="Pepin K.H."/>
            <person name="Palsikar V.B."/>
            <person name="Mitreva M."/>
            <person name="Wilson R.K."/>
        </authorList>
    </citation>
    <scope>NUCLEOTIDE SEQUENCE [LARGE SCALE GENOMIC DNA]</scope>
    <source>
        <strain evidence="1 2">ATCC BAA-474</strain>
    </source>
</reference>
<dbReference type="EMBL" id="AXZF01000009">
    <property type="protein sequence ID" value="ERT69871.1"/>
    <property type="molecule type" value="Genomic_DNA"/>
</dbReference>
<accession>U7VEE1</accession>
<comment type="caution">
    <text evidence="1">The sequence shown here is derived from an EMBL/GenBank/DDBJ whole genome shotgun (WGS) entry which is preliminary data.</text>
</comment>
<dbReference type="HOGENOM" id="CLU_2643615_0_0_0"/>
<name>U7VEE1_9FUSO</name>
<dbReference type="Gene3D" id="3.30.1840.10">
    <property type="entry name" value="Polyphosphate kinase middle domain"/>
    <property type="match status" value="1"/>
</dbReference>
<feature type="non-terminal residue" evidence="1">
    <location>
        <position position="1"/>
    </location>
</feature>
<dbReference type="InterPro" id="IPR003414">
    <property type="entry name" value="PP_kinase"/>
</dbReference>
<gene>
    <name evidence="1" type="ORF">HMPREF0202_00216</name>
</gene>
<evidence type="ECO:0000313" key="2">
    <source>
        <dbReference type="Proteomes" id="UP000017081"/>
    </source>
</evidence>
<dbReference type="PANTHER" id="PTHR30218:SF0">
    <property type="entry name" value="POLYPHOSPHATE KINASE"/>
    <property type="match status" value="1"/>
</dbReference>
<dbReference type="AlphaFoldDB" id="U7VEE1"/>